<feature type="transmembrane region" description="Helical" evidence="7">
    <location>
        <begin position="184"/>
        <end position="203"/>
    </location>
</feature>
<dbReference type="PIRSF" id="PIRSF006060">
    <property type="entry name" value="AA_transporter"/>
    <property type="match status" value="1"/>
</dbReference>
<feature type="transmembrane region" description="Helical" evidence="7">
    <location>
        <begin position="67"/>
        <end position="88"/>
    </location>
</feature>
<feature type="transmembrane region" description="Helical" evidence="7">
    <location>
        <begin position="318"/>
        <end position="338"/>
    </location>
</feature>
<evidence type="ECO:0000256" key="1">
    <source>
        <dbReference type="ARBA" id="ARBA00004141"/>
    </source>
</evidence>
<dbReference type="PANTHER" id="PTHR43341:SF1">
    <property type="entry name" value="GENERAL AMINO-ACID PERMEASE GAP1"/>
    <property type="match status" value="1"/>
</dbReference>
<dbReference type="Pfam" id="PF00324">
    <property type="entry name" value="AA_permease"/>
    <property type="match status" value="1"/>
</dbReference>
<feature type="transmembrane region" description="Helical" evidence="7">
    <location>
        <begin position="223"/>
        <end position="245"/>
    </location>
</feature>
<keyword evidence="10" id="KW-1185">Reference proteome</keyword>
<proteinExistence type="predicted"/>
<reference evidence="10" key="1">
    <citation type="journal article" date="2018" name="Nat. Microbiol.">
        <title>Leveraging single-cell genomics to expand the fungal tree of life.</title>
        <authorList>
            <person name="Ahrendt S.R."/>
            <person name="Quandt C.A."/>
            <person name="Ciobanu D."/>
            <person name="Clum A."/>
            <person name="Salamov A."/>
            <person name="Andreopoulos B."/>
            <person name="Cheng J.F."/>
            <person name="Woyke T."/>
            <person name="Pelin A."/>
            <person name="Henrissat B."/>
            <person name="Reynolds N.K."/>
            <person name="Benny G.L."/>
            <person name="Smith M.E."/>
            <person name="James T.Y."/>
            <person name="Grigoriev I.V."/>
        </authorList>
    </citation>
    <scope>NUCLEOTIDE SEQUENCE [LARGE SCALE GENOMIC DNA]</scope>
</reference>
<organism evidence="9 10">
    <name type="scientific">Blyttiomyces helicus</name>
    <dbReference type="NCBI Taxonomy" id="388810"/>
    <lineage>
        <taxon>Eukaryota</taxon>
        <taxon>Fungi</taxon>
        <taxon>Fungi incertae sedis</taxon>
        <taxon>Chytridiomycota</taxon>
        <taxon>Chytridiomycota incertae sedis</taxon>
        <taxon>Chytridiomycetes</taxon>
        <taxon>Chytridiomycetes incertae sedis</taxon>
        <taxon>Blyttiomyces</taxon>
    </lineage>
</organism>
<keyword evidence="6 7" id="KW-0472">Membrane</keyword>
<protein>
    <submittedName>
        <fullName evidence="9">Amino acid permease/ SLC12A domain-containing protein</fullName>
    </submittedName>
</protein>
<feature type="transmembrane region" description="Helical" evidence="7">
    <location>
        <begin position="39"/>
        <end position="61"/>
    </location>
</feature>
<dbReference type="AlphaFoldDB" id="A0A4P9WI73"/>
<feature type="transmembrane region" description="Helical" evidence="7">
    <location>
        <begin position="151"/>
        <end position="172"/>
    </location>
</feature>
<feature type="transmembrane region" description="Helical" evidence="7">
    <location>
        <begin position="100"/>
        <end position="119"/>
    </location>
</feature>
<evidence type="ECO:0000256" key="6">
    <source>
        <dbReference type="ARBA" id="ARBA00023136"/>
    </source>
</evidence>
<evidence type="ECO:0000313" key="10">
    <source>
        <dbReference type="Proteomes" id="UP000269721"/>
    </source>
</evidence>
<dbReference type="PANTHER" id="PTHR43341">
    <property type="entry name" value="AMINO ACID PERMEASE"/>
    <property type="match status" value="1"/>
</dbReference>
<feature type="transmembrane region" description="Helical" evidence="7">
    <location>
        <begin position="363"/>
        <end position="383"/>
    </location>
</feature>
<dbReference type="InterPro" id="IPR004841">
    <property type="entry name" value="AA-permease/SLC12A_dom"/>
</dbReference>
<name>A0A4P9WI73_9FUNG</name>
<dbReference type="PROSITE" id="PS00218">
    <property type="entry name" value="AMINO_ACID_PERMEASE_1"/>
    <property type="match status" value="1"/>
</dbReference>
<dbReference type="OrthoDB" id="3900342at2759"/>
<evidence type="ECO:0000256" key="3">
    <source>
        <dbReference type="ARBA" id="ARBA00022692"/>
    </source>
</evidence>
<comment type="subcellular location">
    <subcellularLocation>
        <location evidence="1">Membrane</location>
        <topology evidence="1">Multi-pass membrane protein</topology>
    </subcellularLocation>
</comment>
<dbReference type="GO" id="GO:0016020">
    <property type="term" value="C:membrane"/>
    <property type="evidence" value="ECO:0007669"/>
    <property type="project" value="UniProtKB-SubCell"/>
</dbReference>
<feature type="transmembrane region" description="Helical" evidence="7">
    <location>
        <begin position="434"/>
        <end position="460"/>
    </location>
</feature>
<dbReference type="FunFam" id="1.20.1740.10:FF:000001">
    <property type="entry name" value="Amino acid permease"/>
    <property type="match status" value="1"/>
</dbReference>
<feature type="transmembrane region" description="Helical" evidence="7">
    <location>
        <begin position="395"/>
        <end position="414"/>
    </location>
</feature>
<accession>A0A4P9WI73</accession>
<dbReference type="InterPro" id="IPR004840">
    <property type="entry name" value="Amino_acid_permease_CS"/>
</dbReference>
<dbReference type="InterPro" id="IPR050524">
    <property type="entry name" value="APC_YAT"/>
</dbReference>
<evidence type="ECO:0000313" key="9">
    <source>
        <dbReference type="EMBL" id="RKO92464.1"/>
    </source>
</evidence>
<dbReference type="EMBL" id="KZ994625">
    <property type="protein sequence ID" value="RKO92464.1"/>
    <property type="molecule type" value="Genomic_DNA"/>
</dbReference>
<evidence type="ECO:0000259" key="8">
    <source>
        <dbReference type="Pfam" id="PF00324"/>
    </source>
</evidence>
<evidence type="ECO:0000256" key="7">
    <source>
        <dbReference type="SAM" id="Phobius"/>
    </source>
</evidence>
<dbReference type="GO" id="GO:0015171">
    <property type="term" value="F:amino acid transmembrane transporter activity"/>
    <property type="evidence" value="ECO:0007669"/>
    <property type="project" value="TreeGrafter"/>
</dbReference>
<feature type="domain" description="Amino acid permease/ SLC12A" evidence="8">
    <location>
        <begin position="36"/>
        <end position="460"/>
    </location>
</feature>
<feature type="transmembrane region" description="Helical" evidence="7">
    <location>
        <begin position="266"/>
        <end position="284"/>
    </location>
</feature>
<keyword evidence="3 7" id="KW-0812">Transmembrane</keyword>
<keyword evidence="2" id="KW-0813">Transport</keyword>
<keyword evidence="5 7" id="KW-1133">Transmembrane helix</keyword>
<dbReference type="Gene3D" id="1.20.1740.10">
    <property type="entry name" value="Amino acid/polyamine transporter I"/>
    <property type="match status" value="1"/>
</dbReference>
<sequence length="507" mass="55522">MATKKSDTFEVVDHERGTGGAQVNQVGTKRKLQARHLQMIAIGGTIGTGLFLSSGGAIYNAGPAGALIAYVIAGILVYTVVCSLGEMSTYMPISGSFNTYASRFVHPSLGFTAAFAYWFQWSLTLPAELVAAAELINYWISKDSWLQSNNWVWWAILVVVLFTLNMIGVAVYGEMEYIMSFVKIAAVGFFMIMAICIDAGWVNSQPTVGFANWRTPLAPFKDGVPGIFSIFTNVVFAYGGCELVGITAGEAANPRKSVPRAINGTFWRIAFFYIGTIFLLGLVVSDTDKVLNNSDNTGGTSPFTEAFSNAHITWGADLINTIALISVFSAANSSMYAASRTLMAMSNEGGAPRIFGRTTRAGVPVYALFVSTAIGCLAFIGQVGAGTVFNWLQDIISTYILIAWLMILLTHIRFRMAYKAQGRNIADLPYKSYFFPYAQVIGLLVGLTALLGEGYVAIWYKKPFDVQNILEDYGKPTLDPLLLYRSDHLLTYPFLIHRRPRSVQSVW</sequence>
<keyword evidence="4" id="KW-0029">Amino-acid transport</keyword>
<gene>
    <name evidence="9" type="ORF">BDK51DRAFT_20341</name>
</gene>
<evidence type="ECO:0000256" key="4">
    <source>
        <dbReference type="ARBA" id="ARBA00022970"/>
    </source>
</evidence>
<evidence type="ECO:0000256" key="2">
    <source>
        <dbReference type="ARBA" id="ARBA00022448"/>
    </source>
</evidence>
<dbReference type="Proteomes" id="UP000269721">
    <property type="component" value="Unassembled WGS sequence"/>
</dbReference>
<evidence type="ECO:0000256" key="5">
    <source>
        <dbReference type="ARBA" id="ARBA00022989"/>
    </source>
</evidence>